<dbReference type="GO" id="GO:0003677">
    <property type="term" value="F:DNA binding"/>
    <property type="evidence" value="ECO:0007669"/>
    <property type="project" value="InterPro"/>
</dbReference>
<evidence type="ECO:0000256" key="6">
    <source>
        <dbReference type="ARBA" id="ARBA00026106"/>
    </source>
</evidence>
<evidence type="ECO:0000313" key="9">
    <source>
        <dbReference type="EMBL" id="OZG49569.1"/>
    </source>
</evidence>
<comment type="similarity">
    <text evidence="2">Belongs to the class-I pyridoxal-phosphate-dependent aminotransferase family.</text>
</comment>
<evidence type="ECO:0000256" key="7">
    <source>
        <dbReference type="SAM" id="MobiDB-lite"/>
    </source>
</evidence>
<dbReference type="Pfam" id="PF00155">
    <property type="entry name" value="Aminotran_1_2"/>
    <property type="match status" value="1"/>
</dbReference>
<dbReference type="SUPFAM" id="SSF53383">
    <property type="entry name" value="PLP-dependent transferases"/>
    <property type="match status" value="1"/>
</dbReference>
<evidence type="ECO:0000259" key="8">
    <source>
        <dbReference type="PROSITE" id="PS50943"/>
    </source>
</evidence>
<evidence type="ECO:0000313" key="10">
    <source>
        <dbReference type="Proteomes" id="UP000216454"/>
    </source>
</evidence>
<dbReference type="InterPro" id="IPR015424">
    <property type="entry name" value="PyrdxlP-dep_Trfase"/>
</dbReference>
<dbReference type="PANTHER" id="PTHR43488:SF2">
    <property type="entry name" value="GLUTAMATE-PYRUVATE AMINOTRANSFERASE ALAA"/>
    <property type="match status" value="1"/>
</dbReference>
<dbReference type="InterPro" id="IPR051926">
    <property type="entry name" value="Ala_Aminotransferase"/>
</dbReference>
<name>A0A261ERT2_9BIFI</name>
<keyword evidence="4 9" id="KW-0808">Transferase</keyword>
<dbReference type="CDD" id="cd00609">
    <property type="entry name" value="AAT_like"/>
    <property type="match status" value="1"/>
</dbReference>
<keyword evidence="5" id="KW-0663">Pyridoxal phosphate</keyword>
<dbReference type="Proteomes" id="UP000216454">
    <property type="component" value="Unassembled WGS sequence"/>
</dbReference>
<sequence>MADFPATHAASAPDDNTFATRLATALALRNLKQIDVVRRARAEGLKIGKSHMSQYVSGKTIPRDANLAFLARTLHVSESWLMGEDVSAAHASPPGSLPAATITAHTGDRNSSPAAHDEDAPNARSIAAQSIDSSTFNPTTTNPATTDSPNTKDTSMTDTTTNTTDTSSTTPSTERKAPTQRRLFTKSHKLDNVLYDVRGPVVDEAARMEAEGINVLKLNIGNPAPFGFRTPDEVVHDLAHQLTETEGYSPSKGLFSARKAIMQYSQIKGLPNVTIDDIYTGNGVSELINLSMSALLDDGDEVLVPAPDYPLWTACVTLAGGKPVHYVCDEASEWYPDVQDMERKITDRTKAIVLINPNNPTGAVYPKEVLQQVVEVARRHQLMIFCDEIYDRLCMDGIQHTSIASLAPDLFCVTFSGLSKSHMIAGYRIGWMVLSGNKALGKDYIEGLNMLSNMRICSNVPAQSVVQTALWGHQSVNDYIVPGGRIYEQREYIYNALNEIPGVSCVKPKAAFYAFPRLDPERFNIHDDQQFALDLLKQEKLLVVQGTGFNWIAPDHFRIVYLPRIEDLKDAIARLTRFLEYYRQ</sequence>
<dbReference type="PANTHER" id="PTHR43488">
    <property type="entry name" value="GLUTAMATE-PYRUVATE AMINOTRANSFERASE ALAA"/>
    <property type="match status" value="1"/>
</dbReference>
<organism evidence="9 10">
    <name type="scientific">Pseudoscardovia suis</name>
    <dbReference type="NCBI Taxonomy" id="987063"/>
    <lineage>
        <taxon>Bacteria</taxon>
        <taxon>Bacillati</taxon>
        <taxon>Actinomycetota</taxon>
        <taxon>Actinomycetes</taxon>
        <taxon>Bifidobacteriales</taxon>
        <taxon>Bifidobacteriaceae</taxon>
        <taxon>Pseudoscardovia</taxon>
    </lineage>
</organism>
<protein>
    <recommendedName>
        <fullName evidence="6">alanine transaminase</fullName>
        <ecNumber evidence="6">2.6.1.2</ecNumber>
    </recommendedName>
</protein>
<comment type="cofactor">
    <cofactor evidence="1">
        <name>pyridoxal 5'-phosphate</name>
        <dbReference type="ChEBI" id="CHEBI:597326"/>
    </cofactor>
</comment>
<dbReference type="InterPro" id="IPR015421">
    <property type="entry name" value="PyrdxlP-dep_Trfase_major"/>
</dbReference>
<feature type="region of interest" description="Disordered" evidence="7">
    <location>
        <begin position="89"/>
        <end position="185"/>
    </location>
</feature>
<dbReference type="InterPro" id="IPR015422">
    <property type="entry name" value="PyrdxlP-dep_Trfase_small"/>
</dbReference>
<proteinExistence type="inferred from homology"/>
<keyword evidence="10" id="KW-1185">Reference proteome</keyword>
<dbReference type="OrthoDB" id="9763453at2"/>
<dbReference type="InterPro" id="IPR010982">
    <property type="entry name" value="Lambda_DNA-bd_dom_sf"/>
</dbReference>
<dbReference type="EMBL" id="MWWQ01000014">
    <property type="protein sequence ID" value="OZG49569.1"/>
    <property type="molecule type" value="Genomic_DNA"/>
</dbReference>
<feature type="domain" description="HTH cro/C1-type" evidence="8">
    <location>
        <begin position="42"/>
        <end position="81"/>
    </location>
</feature>
<dbReference type="PROSITE" id="PS50943">
    <property type="entry name" value="HTH_CROC1"/>
    <property type="match status" value="1"/>
</dbReference>
<dbReference type="GO" id="GO:0004021">
    <property type="term" value="F:L-alanine:2-oxoglutarate aminotransferase activity"/>
    <property type="evidence" value="ECO:0007669"/>
    <property type="project" value="UniProtKB-EC"/>
</dbReference>
<dbReference type="InterPro" id="IPR004839">
    <property type="entry name" value="Aminotransferase_I/II_large"/>
</dbReference>
<feature type="compositionally biased region" description="Low complexity" evidence="7">
    <location>
        <begin position="133"/>
        <end position="172"/>
    </location>
</feature>
<keyword evidence="3 9" id="KW-0032">Aminotransferase</keyword>
<accession>A0A261ERT2</accession>
<evidence type="ECO:0000256" key="3">
    <source>
        <dbReference type="ARBA" id="ARBA00022576"/>
    </source>
</evidence>
<dbReference type="InterPro" id="IPR001387">
    <property type="entry name" value="Cro/C1-type_HTH"/>
</dbReference>
<dbReference type="Gene3D" id="1.10.260.40">
    <property type="entry name" value="lambda repressor-like DNA-binding domains"/>
    <property type="match status" value="1"/>
</dbReference>
<dbReference type="CDD" id="cd00093">
    <property type="entry name" value="HTH_XRE"/>
    <property type="match status" value="1"/>
</dbReference>
<dbReference type="GO" id="GO:0030170">
    <property type="term" value="F:pyridoxal phosphate binding"/>
    <property type="evidence" value="ECO:0007669"/>
    <property type="project" value="InterPro"/>
</dbReference>
<dbReference type="EC" id="2.6.1.2" evidence="6"/>
<evidence type="ECO:0000256" key="1">
    <source>
        <dbReference type="ARBA" id="ARBA00001933"/>
    </source>
</evidence>
<dbReference type="Gene3D" id="3.90.1150.10">
    <property type="entry name" value="Aspartate Aminotransferase, domain 1"/>
    <property type="match status" value="1"/>
</dbReference>
<dbReference type="RefSeq" id="WP_094691848.1">
    <property type="nucleotide sequence ID" value="NZ_MWWQ01000014.1"/>
</dbReference>
<dbReference type="SUPFAM" id="SSF47413">
    <property type="entry name" value="lambda repressor-like DNA-binding domains"/>
    <property type="match status" value="1"/>
</dbReference>
<dbReference type="Gene3D" id="3.40.640.10">
    <property type="entry name" value="Type I PLP-dependent aspartate aminotransferase-like (Major domain)"/>
    <property type="match status" value="1"/>
</dbReference>
<reference evidence="9 10" key="1">
    <citation type="journal article" date="2017" name="BMC Genomics">
        <title>Comparative genomic and phylogenomic analyses of the Bifidobacteriaceae family.</title>
        <authorList>
            <person name="Lugli G.A."/>
            <person name="Milani C."/>
            <person name="Turroni F."/>
            <person name="Duranti S."/>
            <person name="Mancabelli L."/>
            <person name="Mangifesta M."/>
            <person name="Ferrario C."/>
            <person name="Modesto M."/>
            <person name="Mattarelli P."/>
            <person name="Jiri K."/>
            <person name="van Sinderen D."/>
            <person name="Ventura M."/>
        </authorList>
    </citation>
    <scope>NUCLEOTIDE SEQUENCE [LARGE SCALE GENOMIC DNA]</scope>
    <source>
        <strain evidence="9 10">DSM 24744</strain>
    </source>
</reference>
<evidence type="ECO:0000256" key="4">
    <source>
        <dbReference type="ARBA" id="ARBA00022679"/>
    </source>
</evidence>
<dbReference type="AlphaFoldDB" id="A0A261ERT2"/>
<evidence type="ECO:0000256" key="2">
    <source>
        <dbReference type="ARBA" id="ARBA00007441"/>
    </source>
</evidence>
<gene>
    <name evidence="9" type="ORF">PSSU_1393</name>
</gene>
<comment type="caution">
    <text evidence="9">The sequence shown here is derived from an EMBL/GenBank/DDBJ whole genome shotgun (WGS) entry which is preliminary data.</text>
</comment>
<evidence type="ECO:0000256" key="5">
    <source>
        <dbReference type="ARBA" id="ARBA00022898"/>
    </source>
</evidence>